<dbReference type="Pfam" id="PF04504">
    <property type="entry name" value="GeBP-like_DBD"/>
    <property type="match status" value="1"/>
</dbReference>
<name>A0A1D1XET5_9ARAE</name>
<feature type="region of interest" description="Disordered" evidence="2">
    <location>
        <begin position="222"/>
        <end position="273"/>
    </location>
</feature>
<dbReference type="EMBL" id="GDJX01027011">
    <property type="protein sequence ID" value="JAT40925.1"/>
    <property type="molecule type" value="Transcribed_RNA"/>
</dbReference>
<dbReference type="PANTHER" id="PTHR31662">
    <property type="entry name" value="BNAANNG10740D PROTEIN-RELATED"/>
    <property type="match status" value="1"/>
</dbReference>
<feature type="non-terminal residue" evidence="4">
    <location>
        <position position="333"/>
    </location>
</feature>
<dbReference type="InterPro" id="IPR053932">
    <property type="entry name" value="GeBP-like_DBD"/>
</dbReference>
<feature type="compositionally biased region" description="Low complexity" evidence="2">
    <location>
        <begin position="75"/>
        <end position="92"/>
    </location>
</feature>
<dbReference type="InterPro" id="IPR007592">
    <property type="entry name" value="GEBP"/>
</dbReference>
<dbReference type="GO" id="GO:0006355">
    <property type="term" value="P:regulation of DNA-templated transcription"/>
    <property type="evidence" value="ECO:0007669"/>
    <property type="project" value="InterPro"/>
</dbReference>
<proteinExistence type="inferred from homology"/>
<feature type="compositionally biased region" description="Low complexity" evidence="2">
    <location>
        <begin position="54"/>
        <end position="64"/>
    </location>
</feature>
<dbReference type="GO" id="GO:0005634">
    <property type="term" value="C:nucleus"/>
    <property type="evidence" value="ECO:0007669"/>
    <property type="project" value="TreeGrafter"/>
</dbReference>
<reference evidence="4" key="1">
    <citation type="submission" date="2015-07" db="EMBL/GenBank/DDBJ databases">
        <title>Transcriptome Assembly of Anthurium amnicola.</title>
        <authorList>
            <person name="Suzuki J."/>
        </authorList>
    </citation>
    <scope>NUCLEOTIDE SEQUENCE</scope>
</reference>
<organism evidence="4">
    <name type="scientific">Anthurium amnicola</name>
    <dbReference type="NCBI Taxonomy" id="1678845"/>
    <lineage>
        <taxon>Eukaryota</taxon>
        <taxon>Viridiplantae</taxon>
        <taxon>Streptophyta</taxon>
        <taxon>Embryophyta</taxon>
        <taxon>Tracheophyta</taxon>
        <taxon>Spermatophyta</taxon>
        <taxon>Magnoliopsida</taxon>
        <taxon>Liliopsida</taxon>
        <taxon>Araceae</taxon>
        <taxon>Pothoideae</taxon>
        <taxon>Potheae</taxon>
        <taxon>Anthurium</taxon>
    </lineage>
</organism>
<evidence type="ECO:0000256" key="1">
    <source>
        <dbReference type="ARBA" id="ARBA00010820"/>
    </source>
</evidence>
<feature type="non-terminal residue" evidence="4">
    <location>
        <position position="1"/>
    </location>
</feature>
<accession>A0A1D1XET5</accession>
<feature type="compositionally biased region" description="Low complexity" evidence="2">
    <location>
        <begin position="18"/>
        <end position="29"/>
    </location>
</feature>
<evidence type="ECO:0000313" key="4">
    <source>
        <dbReference type="EMBL" id="JAT40925.1"/>
    </source>
</evidence>
<dbReference type="AlphaFoldDB" id="A0A1D1XET5"/>
<evidence type="ECO:0000256" key="2">
    <source>
        <dbReference type="SAM" id="MobiDB-lite"/>
    </source>
</evidence>
<dbReference type="PANTHER" id="PTHR31662:SF33">
    <property type="entry name" value="DNA-BINDING STOREKEEPER PROTEIN TRANSCRIPTIONAL REGULATOR-LIKE PROTEIN"/>
    <property type="match status" value="1"/>
</dbReference>
<feature type="domain" description="Glabrous enhancer-binding protein-like DBD" evidence="3">
    <location>
        <begin position="124"/>
        <end position="218"/>
    </location>
</feature>
<feature type="region of interest" description="Disordered" evidence="2">
    <location>
        <begin position="1"/>
        <end position="126"/>
    </location>
</feature>
<protein>
    <recommendedName>
        <fullName evidence="3">Glabrous enhancer-binding protein-like DBD domain-containing protein</fullName>
    </recommendedName>
</protein>
<comment type="similarity">
    <text evidence="1">Belongs to the GeBP family.</text>
</comment>
<evidence type="ECO:0000259" key="3">
    <source>
        <dbReference type="Pfam" id="PF04504"/>
    </source>
</evidence>
<feature type="compositionally biased region" description="Acidic residues" evidence="2">
    <location>
        <begin position="227"/>
        <end position="239"/>
    </location>
</feature>
<sequence>AAAAAAAAKPEKPKPKEAAALAAKPSPSESESESDESDSDAKPPPPPRRPSRGPDPSIKPISSKPMDETPKSKKAAVAAPASSDKPKATPASEPDTKKRKRKELSEVAEEEEAAANGASGKRPFQRVWTEEDEIAVLKGIIEFQANHGGADPASAIDAFHEFIYKSLHLEFSKGQISDKMRRLKKKYETNMRRGKKGADPSFAKPHEQAAFELSKKIWAGKRSPVEDGGDDMEVENVEEEGGKKGRQRGRAPAVVASPRRGKSGPAVSRCSLLGDGEDGERRAGALYPKLKDAVALLESENVEILLRGSLWKALELLKPARAKALEETWNKHF</sequence>
<gene>
    <name evidence="4" type="ORF">g.113510</name>
</gene>